<organism evidence="1">
    <name type="scientific">Graphocephala atropunctata</name>
    <dbReference type="NCBI Taxonomy" id="36148"/>
    <lineage>
        <taxon>Eukaryota</taxon>
        <taxon>Metazoa</taxon>
        <taxon>Ecdysozoa</taxon>
        <taxon>Arthropoda</taxon>
        <taxon>Hexapoda</taxon>
        <taxon>Insecta</taxon>
        <taxon>Pterygota</taxon>
        <taxon>Neoptera</taxon>
        <taxon>Paraneoptera</taxon>
        <taxon>Hemiptera</taxon>
        <taxon>Auchenorrhyncha</taxon>
        <taxon>Membracoidea</taxon>
        <taxon>Cicadellidae</taxon>
        <taxon>Cicadellinae</taxon>
        <taxon>Cicadellini</taxon>
        <taxon>Graphocephala</taxon>
    </lineage>
</organism>
<evidence type="ECO:0000313" key="1">
    <source>
        <dbReference type="EMBL" id="JAT30563.1"/>
    </source>
</evidence>
<dbReference type="AlphaFoldDB" id="A0A1B6M3S5"/>
<reference evidence="1" key="1">
    <citation type="submission" date="2015-11" db="EMBL/GenBank/DDBJ databases">
        <title>De novo transcriptome assembly of four potential Pierce s Disease insect vectors from Arizona vineyards.</title>
        <authorList>
            <person name="Tassone E.E."/>
        </authorList>
    </citation>
    <scope>NUCLEOTIDE SEQUENCE</scope>
</reference>
<accession>A0A1B6M3S5</accession>
<proteinExistence type="predicted"/>
<feature type="non-terminal residue" evidence="1">
    <location>
        <position position="1"/>
    </location>
</feature>
<sequence>RHLRQNNPPIPNSLQEFSAILLGQQWSELGRSLSDDGEGESFFRGVIGPGGEQGWCAAVYVSIRLQRSLGNSLIEATFKVLPVQLGTRLQLLTVHAEYLACA</sequence>
<protein>
    <submittedName>
        <fullName evidence="1">Uncharacterized protein</fullName>
    </submittedName>
</protein>
<feature type="non-terminal residue" evidence="1">
    <location>
        <position position="102"/>
    </location>
</feature>
<gene>
    <name evidence="1" type="ORF">g.51377</name>
</gene>
<name>A0A1B6M3S5_9HEMI</name>
<dbReference type="EMBL" id="GEBQ01009414">
    <property type="protein sequence ID" value="JAT30563.1"/>
    <property type="molecule type" value="Transcribed_RNA"/>
</dbReference>